<dbReference type="GO" id="GO:0006352">
    <property type="term" value="P:DNA-templated transcription initiation"/>
    <property type="evidence" value="ECO:0007669"/>
    <property type="project" value="InterPro"/>
</dbReference>
<name>A0A6C0KCA4_9ZZZZ</name>
<dbReference type="InterPro" id="IPR045113">
    <property type="entry name" value="Rpb7-like"/>
</dbReference>
<dbReference type="AlphaFoldDB" id="A0A6C0KCA4"/>
<dbReference type="Pfam" id="PF03876">
    <property type="entry name" value="SHS2_Rpb7-N"/>
    <property type="match status" value="1"/>
</dbReference>
<dbReference type="InterPro" id="IPR036898">
    <property type="entry name" value="RNA_pol_Rpb7-like_N_sf"/>
</dbReference>
<evidence type="ECO:0000259" key="3">
    <source>
        <dbReference type="Pfam" id="PF03876"/>
    </source>
</evidence>
<dbReference type="GO" id="GO:0000428">
    <property type="term" value="C:DNA-directed RNA polymerase complex"/>
    <property type="evidence" value="ECO:0007669"/>
    <property type="project" value="UniProtKB-KW"/>
</dbReference>
<protein>
    <recommendedName>
        <fullName evidence="3">RNA polymerase Rpb7-like N-terminal domain-containing protein</fullName>
    </recommendedName>
</protein>
<evidence type="ECO:0000313" key="4">
    <source>
        <dbReference type="EMBL" id="QHU15645.1"/>
    </source>
</evidence>
<dbReference type="EMBL" id="MN740867">
    <property type="protein sequence ID" value="QHU15645.1"/>
    <property type="molecule type" value="Genomic_DNA"/>
</dbReference>
<evidence type="ECO:0000256" key="1">
    <source>
        <dbReference type="ARBA" id="ARBA00022478"/>
    </source>
</evidence>
<dbReference type="InterPro" id="IPR005576">
    <property type="entry name" value="Rpb7-like_N"/>
</dbReference>
<sequence length="174" mass="19939">MFNICNIFNTVNVCIKRMIEIADITKTICVTPSIMDENMEETISTLIRQKYERVCDEHDGVILEIHDILDIQNQISKDSCHINIRVKMRVSVVRPKKGSIFTFKPTLIIAKGIFGKIHDLISLFIPDTYLPGWVYKNETFTAGNNTITKDTFVDVAVTDIKFNTTKYNCICKLN</sequence>
<dbReference type="Gene3D" id="3.30.1490.120">
    <property type="entry name" value="RNA polymerase Rpb7-like, N-terminal domain"/>
    <property type="match status" value="1"/>
</dbReference>
<keyword evidence="1" id="KW-0240">DNA-directed RNA polymerase</keyword>
<dbReference type="PANTHER" id="PTHR12709:SF4">
    <property type="entry name" value="DNA-DIRECTED RNA POLYMERASE II SUBUNIT RPB7"/>
    <property type="match status" value="1"/>
</dbReference>
<accession>A0A6C0KCA4</accession>
<feature type="domain" description="RNA polymerase Rpb7-like N-terminal" evidence="3">
    <location>
        <begin position="26"/>
        <end position="73"/>
    </location>
</feature>
<organism evidence="4">
    <name type="scientific">viral metagenome</name>
    <dbReference type="NCBI Taxonomy" id="1070528"/>
    <lineage>
        <taxon>unclassified sequences</taxon>
        <taxon>metagenomes</taxon>
        <taxon>organismal metagenomes</taxon>
    </lineage>
</organism>
<proteinExistence type="predicted"/>
<reference evidence="4" key="1">
    <citation type="journal article" date="2020" name="Nature">
        <title>Giant virus diversity and host interactions through global metagenomics.</title>
        <authorList>
            <person name="Schulz F."/>
            <person name="Roux S."/>
            <person name="Paez-Espino D."/>
            <person name="Jungbluth S."/>
            <person name="Walsh D.A."/>
            <person name="Denef V.J."/>
            <person name="McMahon K.D."/>
            <person name="Konstantinidis K.T."/>
            <person name="Eloe-Fadrosh E.A."/>
            <person name="Kyrpides N.C."/>
            <person name="Woyke T."/>
        </authorList>
    </citation>
    <scope>NUCLEOTIDE SEQUENCE</scope>
    <source>
        <strain evidence="4">GVMAG-S-3300010158-109</strain>
    </source>
</reference>
<dbReference type="SUPFAM" id="SSF88798">
    <property type="entry name" value="N-terminal, heterodimerisation domain of RBP7 (RpoE)"/>
    <property type="match status" value="1"/>
</dbReference>
<dbReference type="PANTHER" id="PTHR12709">
    <property type="entry name" value="DNA-DIRECTED RNA POLYMERASE II, III"/>
    <property type="match status" value="1"/>
</dbReference>
<keyword evidence="2" id="KW-0804">Transcription</keyword>
<evidence type="ECO:0000256" key="2">
    <source>
        <dbReference type="ARBA" id="ARBA00023163"/>
    </source>
</evidence>